<accession>A0A151JNI7</accession>
<gene>
    <name evidence="1" type="ORF">ALC57_02596</name>
</gene>
<name>A0A151JNI7_9HYME</name>
<evidence type="ECO:0000313" key="2">
    <source>
        <dbReference type="Proteomes" id="UP000078492"/>
    </source>
</evidence>
<feature type="non-terminal residue" evidence="1">
    <location>
        <position position="1"/>
    </location>
</feature>
<dbReference type="AlphaFoldDB" id="A0A151JNI7"/>
<dbReference type="Proteomes" id="UP000078492">
    <property type="component" value="Unassembled WGS sequence"/>
</dbReference>
<keyword evidence="2" id="KW-1185">Reference proteome</keyword>
<organism evidence="1 2">
    <name type="scientific">Trachymyrmex cornetzi</name>
    <dbReference type="NCBI Taxonomy" id="471704"/>
    <lineage>
        <taxon>Eukaryota</taxon>
        <taxon>Metazoa</taxon>
        <taxon>Ecdysozoa</taxon>
        <taxon>Arthropoda</taxon>
        <taxon>Hexapoda</taxon>
        <taxon>Insecta</taxon>
        <taxon>Pterygota</taxon>
        <taxon>Neoptera</taxon>
        <taxon>Endopterygota</taxon>
        <taxon>Hymenoptera</taxon>
        <taxon>Apocrita</taxon>
        <taxon>Aculeata</taxon>
        <taxon>Formicoidea</taxon>
        <taxon>Formicidae</taxon>
        <taxon>Myrmicinae</taxon>
        <taxon>Trachymyrmex</taxon>
    </lineage>
</organism>
<protein>
    <submittedName>
        <fullName evidence="1">Uncharacterized protein</fullName>
    </submittedName>
</protein>
<proteinExistence type="predicted"/>
<evidence type="ECO:0000313" key="1">
    <source>
        <dbReference type="EMBL" id="KYN27993.1"/>
    </source>
</evidence>
<dbReference type="STRING" id="471704.A0A151JNI7"/>
<reference evidence="1 2" key="1">
    <citation type="submission" date="2015-09" db="EMBL/GenBank/DDBJ databases">
        <title>Trachymyrmex cornetzi WGS genome.</title>
        <authorList>
            <person name="Nygaard S."/>
            <person name="Hu H."/>
            <person name="Boomsma J."/>
            <person name="Zhang G."/>
        </authorList>
    </citation>
    <scope>NUCLEOTIDE SEQUENCE [LARGE SCALE GENOMIC DNA]</scope>
    <source>
        <strain evidence="1">Tcor2-1</strain>
        <tissue evidence="1">Whole body</tissue>
    </source>
</reference>
<sequence>PVLDDIFRNKFCPLEPIYVLFAITSDTLQNEITFKRDVNAWLELKFGRLQCDPYFSEYVELFKRMLLAKELKDVLVEPLKMLFKIIHVFVARQMSGVDMKDSDEGKLFDACLDENNRVIKKNVLNVITTELLDKTNAFTYQNRHAREKISLSRDYRSTIYQTKLIRSNFIVDLMDKPRFITSICYKLLF</sequence>
<dbReference type="EMBL" id="KQ978839">
    <property type="protein sequence ID" value="KYN27993.1"/>
    <property type="molecule type" value="Genomic_DNA"/>
</dbReference>